<feature type="signal peptide" evidence="14">
    <location>
        <begin position="1"/>
        <end position="18"/>
    </location>
</feature>
<dbReference type="SUPFAM" id="SSF50715">
    <property type="entry name" value="Ribosomal protein L25-like"/>
    <property type="match status" value="1"/>
</dbReference>
<dbReference type="GO" id="GO:0006424">
    <property type="term" value="P:glutamyl-tRNA aminoacylation"/>
    <property type="evidence" value="ECO:0007669"/>
    <property type="project" value="InterPro"/>
</dbReference>
<evidence type="ECO:0000256" key="11">
    <source>
        <dbReference type="ARBA" id="ARBA00030865"/>
    </source>
</evidence>
<keyword evidence="14" id="KW-0732">Signal</keyword>
<dbReference type="AlphaFoldDB" id="A0A2N5V5J2"/>
<reference evidence="18 19" key="1">
    <citation type="submission" date="2017-11" db="EMBL/GenBank/DDBJ databases">
        <title>De novo assembly and phasing of dikaryotic genomes from two isolates of Puccinia coronata f. sp. avenae, the causal agent of oat crown rust.</title>
        <authorList>
            <person name="Miller M.E."/>
            <person name="Zhang Y."/>
            <person name="Omidvar V."/>
            <person name="Sperschneider J."/>
            <person name="Schwessinger B."/>
            <person name="Raley C."/>
            <person name="Palmer J.M."/>
            <person name="Garnica D."/>
            <person name="Upadhyaya N."/>
            <person name="Rathjen J."/>
            <person name="Taylor J.M."/>
            <person name="Park R.F."/>
            <person name="Dodds P.N."/>
            <person name="Hirsch C.D."/>
            <person name="Kianian S.F."/>
            <person name="Figueroa M."/>
        </authorList>
    </citation>
    <scope>NUCLEOTIDE SEQUENCE [LARGE SCALE GENOMIC DNA]</scope>
    <source>
        <strain evidence="18">12SD80</strain>
    </source>
</reference>
<dbReference type="InterPro" id="IPR050132">
    <property type="entry name" value="Gln/Glu-tRNA_Ligase"/>
</dbReference>
<dbReference type="InterPro" id="IPR020059">
    <property type="entry name" value="Glu/Gln-tRNA-synth_Ib_codon-bd"/>
</dbReference>
<dbReference type="GO" id="GO:0005829">
    <property type="term" value="C:cytosol"/>
    <property type="evidence" value="ECO:0007669"/>
    <property type="project" value="TreeGrafter"/>
</dbReference>
<evidence type="ECO:0000256" key="10">
    <source>
        <dbReference type="ARBA" id="ARBA00023146"/>
    </source>
</evidence>
<dbReference type="GO" id="GO:0017102">
    <property type="term" value="C:methionyl glutamyl tRNA synthetase complex"/>
    <property type="evidence" value="ECO:0007669"/>
    <property type="project" value="TreeGrafter"/>
</dbReference>
<dbReference type="Pfam" id="PF00749">
    <property type="entry name" value="tRNA-synt_1c"/>
    <property type="match status" value="1"/>
</dbReference>
<dbReference type="PROSITE" id="PS00178">
    <property type="entry name" value="AA_TRNA_LIGASE_I"/>
    <property type="match status" value="1"/>
</dbReference>
<dbReference type="InterPro" id="IPR020056">
    <property type="entry name" value="Rbsml_bL25/Gln-tRNA_synth_N"/>
</dbReference>
<feature type="chain" id="PRO_5014704550" description="glutamate--tRNA ligase" evidence="14">
    <location>
        <begin position="19"/>
        <end position="1114"/>
    </location>
</feature>
<dbReference type="Proteomes" id="UP000235392">
    <property type="component" value="Unassembled WGS sequence"/>
</dbReference>
<comment type="caution">
    <text evidence="18">The sequence shown here is derived from an EMBL/GenBank/DDBJ whole genome shotgun (WGS) entry which is preliminary data.</text>
</comment>
<dbReference type="Gene3D" id="1.20.1050.10">
    <property type="match status" value="1"/>
</dbReference>
<gene>
    <name evidence="18" type="ORF">PCASD_03992</name>
</gene>
<dbReference type="FunFam" id="1.10.1160.10:FF:000001">
    <property type="entry name" value="Glutamine--tRNA ligase"/>
    <property type="match status" value="1"/>
</dbReference>
<dbReference type="InterPro" id="IPR004526">
    <property type="entry name" value="Glu-tRNA-synth_arc/euk"/>
</dbReference>
<evidence type="ECO:0000313" key="19">
    <source>
        <dbReference type="Proteomes" id="UP000235392"/>
    </source>
</evidence>
<dbReference type="Gene3D" id="3.90.800.10">
    <property type="entry name" value="Glutamyl-tRNA Synthetase, Domain 3"/>
    <property type="match status" value="1"/>
</dbReference>
<dbReference type="Gene3D" id="1.10.1160.10">
    <property type="entry name" value="Glutamyl-trna Synthetase, Domain 2"/>
    <property type="match status" value="1"/>
</dbReference>
<keyword evidence="5" id="KW-0597">Phosphoprotein</keyword>
<comment type="catalytic activity">
    <reaction evidence="12">
        <text>tRNA(Glu) + L-glutamate + ATP = L-glutamyl-tRNA(Glu) + AMP + diphosphate</text>
        <dbReference type="Rhea" id="RHEA:23540"/>
        <dbReference type="Rhea" id="RHEA-COMP:9663"/>
        <dbReference type="Rhea" id="RHEA-COMP:9680"/>
        <dbReference type="ChEBI" id="CHEBI:29985"/>
        <dbReference type="ChEBI" id="CHEBI:30616"/>
        <dbReference type="ChEBI" id="CHEBI:33019"/>
        <dbReference type="ChEBI" id="CHEBI:78442"/>
        <dbReference type="ChEBI" id="CHEBI:78520"/>
        <dbReference type="ChEBI" id="CHEBI:456215"/>
        <dbReference type="EC" id="6.1.1.17"/>
    </reaction>
</comment>
<sequence>MISELLLFTLVGHGLVIGSEERLIQTAGVTQHAAEAGASNQALWPWRPHATAVDNLSYEPRALKPHAKGLNRSILSSSGTAESSTLDEVAIAIDPEADHGSNPNERPPVITQIHAEKGSKEVGSPDGKSQARCDILCLACLKPFHEEDAAALAPESFPKNIYPSSELYSKERKQGESTVASSSKVDLPELNEGNNVILQFLDYLPWKRGITVFEGNCSLLVPVRTAALIIGAAQWLRHVVQHCCAGTIDLPLRSAHVNRKVYKAKQKKKKKRKKNQKRIHNALATENRRMASHENDCLTLKIYLRPTTALPPPAFGPLGLSFHLLEQDPSLSNLRIEYEDGLTGVGKDKSCSIVSSSDGSTLATDPVDCLKLISRNLKASSSAQTDTNQQDGKDQIFEILAPSFDPVQAKDMNTLVAIANKVDHHLTLRTFLVGYSISESDWLLWGVIKSSSTFNALLKRARHLHLARWFNFIDSLPSSKSSISTLQEQIKNSVKGRSKAGVASVNFDGGLPGAVKGQVVTRFPPEPSGYLHIGHCKAAILNQHYAKVYDGKFLVRFDDTNPSKEKEEFQDAILEDLSLLGVKGDRMSYTSDYFDQLYGYATEMISKGKAYCDDTEQEVMKNQRMARQPSQRRDSTTEENLSRFEEMKLGTPEGLRWCLRAKIRYDDLNGTLRDPVIYRCNVLPHHRTGEKWKIYPTYDFACPIVDSIEGVTHALRTNEYRDRNPQYWWMQEALGLRKVEIKDFARVNFVYTLLSKRKLKWFVETGRVRGWDDPRFATVRGIRRRGMTIQAMRDFMISQGDSQQQVNMEWDVLWSINKRIIDPIVPRHFAISNLNKVSAIIKGGQDVAWVESLPTHKKNPEVGSKKVTFSPTIYFEQSDASSFDADEEITLMDWGNAIVRVKSTGPDGLVSGLELELHLAGDFKKTKKKVHWLTTDEAGSTPTGAGLQNVVLLDYDYLITKRKIEDDDEIDDFITPVSEFREDAIADGNIRSMKKGDMLQFERKGYYIVDKPLGEDTTLATGSGKDWIELIKIPDGRAAGIASKAAPLTAAAVKPNKKVAPKSEPVAADPTKIMFKVDPVYTDDASERLPVTTKMKITIAYQLGGELGVSSPLD</sequence>
<feature type="domain" description="Glutamyl/glutaminyl-tRNA synthetase class Ib catalytic" evidence="15">
    <location>
        <begin position="518"/>
        <end position="821"/>
    </location>
</feature>
<keyword evidence="10" id="KW-0030">Aminoacyl-tRNA synthetase</keyword>
<dbReference type="EC" id="6.1.1.17" evidence="3"/>
<keyword evidence="6" id="KW-0436">Ligase</keyword>
<dbReference type="EMBL" id="PGCI01000050">
    <property type="protein sequence ID" value="PLW45269.1"/>
    <property type="molecule type" value="Genomic_DNA"/>
</dbReference>
<accession>A0A2N5V5J2</accession>
<keyword evidence="8" id="KW-0067">ATP-binding</keyword>
<dbReference type="InterPro" id="IPR036282">
    <property type="entry name" value="Glutathione-S-Trfase_C_sf"/>
</dbReference>
<evidence type="ECO:0000256" key="12">
    <source>
        <dbReference type="ARBA" id="ARBA00048351"/>
    </source>
</evidence>
<feature type="domain" description="Glutamyl/glutaminyl-tRNA synthetase class Ib anti-codon binding" evidence="16">
    <location>
        <begin position="826"/>
        <end position="916"/>
    </location>
</feature>
<protein>
    <recommendedName>
        <fullName evidence="3">glutamate--tRNA ligase</fullName>
        <ecNumber evidence="3">6.1.1.17</ecNumber>
    </recommendedName>
    <alternativeName>
        <fullName evidence="11">Glutamyl-tRNA synthetase</fullName>
    </alternativeName>
</protein>
<dbReference type="Pfam" id="PF20974">
    <property type="entry name" value="tRNA-synt_1c_C2"/>
    <property type="match status" value="1"/>
</dbReference>
<dbReference type="NCBIfam" id="TIGR00463">
    <property type="entry name" value="gltX_arch"/>
    <property type="match status" value="1"/>
</dbReference>
<dbReference type="InterPro" id="IPR000924">
    <property type="entry name" value="Glu/Gln-tRNA-synth"/>
</dbReference>
<dbReference type="Gene3D" id="3.40.50.620">
    <property type="entry name" value="HUPs"/>
    <property type="match status" value="1"/>
</dbReference>
<keyword evidence="4" id="KW-0963">Cytoplasm</keyword>
<evidence type="ECO:0000259" key="16">
    <source>
        <dbReference type="Pfam" id="PF03950"/>
    </source>
</evidence>
<evidence type="ECO:0000256" key="9">
    <source>
        <dbReference type="ARBA" id="ARBA00022917"/>
    </source>
</evidence>
<dbReference type="Pfam" id="PF03950">
    <property type="entry name" value="tRNA-synt_1c_C"/>
    <property type="match status" value="1"/>
</dbReference>
<keyword evidence="9" id="KW-0648">Protein biosynthesis</keyword>
<evidence type="ECO:0000256" key="4">
    <source>
        <dbReference type="ARBA" id="ARBA00022490"/>
    </source>
</evidence>
<feature type="domain" description="tRNA synthetases class I (E and Q) anti-codon binding" evidence="17">
    <location>
        <begin position="949"/>
        <end position="1010"/>
    </location>
</feature>
<feature type="region of interest" description="Disordered" evidence="13">
    <location>
        <begin position="622"/>
        <end position="641"/>
    </location>
</feature>
<comment type="subcellular location">
    <subcellularLocation>
        <location evidence="1">Cytoplasm</location>
    </subcellularLocation>
</comment>
<dbReference type="PRINTS" id="PR00987">
    <property type="entry name" value="TRNASYNTHGLU"/>
</dbReference>
<evidence type="ECO:0000313" key="18">
    <source>
        <dbReference type="EMBL" id="PLW45269.1"/>
    </source>
</evidence>
<organism evidence="18 19">
    <name type="scientific">Puccinia coronata f. sp. avenae</name>
    <dbReference type="NCBI Taxonomy" id="200324"/>
    <lineage>
        <taxon>Eukaryota</taxon>
        <taxon>Fungi</taxon>
        <taxon>Dikarya</taxon>
        <taxon>Basidiomycota</taxon>
        <taxon>Pucciniomycotina</taxon>
        <taxon>Pucciniomycetes</taxon>
        <taxon>Pucciniales</taxon>
        <taxon>Pucciniaceae</taxon>
        <taxon>Puccinia</taxon>
    </lineage>
</organism>
<dbReference type="HAMAP" id="MF_02076">
    <property type="entry name" value="Glu_tRNA_synth_type2"/>
    <property type="match status" value="1"/>
</dbReference>
<evidence type="ECO:0000256" key="6">
    <source>
        <dbReference type="ARBA" id="ARBA00022598"/>
    </source>
</evidence>
<dbReference type="InterPro" id="IPR020061">
    <property type="entry name" value="Glu_tRNA_lig_a-bdl"/>
</dbReference>
<evidence type="ECO:0000256" key="3">
    <source>
        <dbReference type="ARBA" id="ARBA00012835"/>
    </source>
</evidence>
<dbReference type="SUPFAM" id="SSF52374">
    <property type="entry name" value="Nucleotidylyl transferase"/>
    <property type="match status" value="1"/>
</dbReference>
<dbReference type="FunFam" id="3.90.800.10:FF:000001">
    <property type="entry name" value="Glutamine--tRNA ligase"/>
    <property type="match status" value="1"/>
</dbReference>
<dbReference type="InterPro" id="IPR001412">
    <property type="entry name" value="aa-tRNA-synth_I_CS"/>
</dbReference>
<dbReference type="PANTHER" id="PTHR43097">
    <property type="entry name" value="GLUTAMINE-TRNA LIGASE"/>
    <property type="match status" value="1"/>
</dbReference>
<evidence type="ECO:0000256" key="14">
    <source>
        <dbReference type="SAM" id="SignalP"/>
    </source>
</evidence>
<comment type="similarity">
    <text evidence="2">Belongs to the class-I aminoacyl-tRNA synthetase family. Glutamate--tRNA ligase type 2 subfamily.</text>
</comment>
<evidence type="ECO:0000256" key="5">
    <source>
        <dbReference type="ARBA" id="ARBA00022553"/>
    </source>
</evidence>
<dbReference type="Gene3D" id="2.40.240.10">
    <property type="entry name" value="Ribosomal Protein L25, Chain P"/>
    <property type="match status" value="2"/>
</dbReference>
<feature type="compositionally biased region" description="Basic and acidic residues" evidence="13">
    <location>
        <begin position="631"/>
        <end position="641"/>
    </location>
</feature>
<dbReference type="GO" id="GO:0005524">
    <property type="term" value="F:ATP binding"/>
    <property type="evidence" value="ECO:0007669"/>
    <property type="project" value="UniProtKB-KW"/>
</dbReference>
<dbReference type="SUPFAM" id="SSF47616">
    <property type="entry name" value="GST C-terminal domain-like"/>
    <property type="match status" value="1"/>
</dbReference>
<dbReference type="InterPro" id="IPR014729">
    <property type="entry name" value="Rossmann-like_a/b/a_fold"/>
</dbReference>
<dbReference type="GO" id="GO:0004818">
    <property type="term" value="F:glutamate-tRNA ligase activity"/>
    <property type="evidence" value="ECO:0007669"/>
    <property type="project" value="UniProtKB-EC"/>
</dbReference>
<evidence type="ECO:0000259" key="17">
    <source>
        <dbReference type="Pfam" id="PF20974"/>
    </source>
</evidence>
<name>A0A2N5V5J2_9BASI</name>
<evidence type="ECO:0000256" key="13">
    <source>
        <dbReference type="SAM" id="MobiDB-lite"/>
    </source>
</evidence>
<keyword evidence="7" id="KW-0547">Nucleotide-binding</keyword>
<evidence type="ECO:0000259" key="15">
    <source>
        <dbReference type="Pfam" id="PF00749"/>
    </source>
</evidence>
<dbReference type="FunFam" id="3.40.50.620:FF:000037">
    <property type="entry name" value="Glutamine--tRNA ligase cytoplasmic"/>
    <property type="match status" value="1"/>
</dbReference>
<dbReference type="InterPro" id="IPR011035">
    <property type="entry name" value="Ribosomal_bL25/Gln-tRNA_synth"/>
</dbReference>
<proteinExistence type="inferred from homology"/>
<evidence type="ECO:0000256" key="7">
    <source>
        <dbReference type="ARBA" id="ARBA00022741"/>
    </source>
</evidence>
<evidence type="ECO:0000256" key="2">
    <source>
        <dbReference type="ARBA" id="ARBA00008927"/>
    </source>
</evidence>
<evidence type="ECO:0000256" key="1">
    <source>
        <dbReference type="ARBA" id="ARBA00004496"/>
    </source>
</evidence>
<dbReference type="PANTHER" id="PTHR43097:SF5">
    <property type="entry name" value="GLUTAMATE--TRNA LIGASE"/>
    <property type="match status" value="1"/>
</dbReference>
<evidence type="ECO:0000256" key="8">
    <source>
        <dbReference type="ARBA" id="ARBA00022840"/>
    </source>
</evidence>
<dbReference type="InterPro" id="IPR049437">
    <property type="entry name" value="tRNA-synt_1c_C2"/>
</dbReference>
<dbReference type="InterPro" id="IPR020058">
    <property type="entry name" value="Glu/Gln-tRNA-synth_Ib_cat-dom"/>
</dbReference>
<dbReference type="FunFam" id="2.40.240.10:FF:000004">
    <property type="entry name" value="Glutamyl-tRNA synthetase, cytoplasmic"/>
    <property type="match status" value="1"/>
</dbReference>